<accession>A0A6G0SXD6</accession>
<comment type="caution">
    <text evidence="1">The sequence shown here is derived from an EMBL/GenBank/DDBJ whole genome shotgun (WGS) entry which is preliminary data.</text>
</comment>
<evidence type="ECO:0000313" key="2">
    <source>
        <dbReference type="Proteomes" id="UP000475862"/>
    </source>
</evidence>
<keyword evidence="2" id="KW-1185">Reference proteome</keyword>
<protein>
    <submittedName>
        <fullName evidence="1">Uncharacterized protein</fullName>
    </submittedName>
</protein>
<dbReference type="AlphaFoldDB" id="A0A6G0SXD6"/>
<dbReference type="EMBL" id="VYZN01000393">
    <property type="protein sequence ID" value="KAE9523060.1"/>
    <property type="molecule type" value="Genomic_DNA"/>
</dbReference>
<name>A0A6G0SXD6_APHGL</name>
<dbReference type="Proteomes" id="UP000475862">
    <property type="component" value="Unassembled WGS sequence"/>
</dbReference>
<sequence>MYSYNFVITIRIIYEKPFTKFSNSERSDECINFTMIIFFFVSVYSITSRNNASISSFGGGFRWKSEYPWYIIEVKSKHFSTVFKKIEKNKKVKISNFHQIFIVGKIILDDQKNLKIEYKILENVTMSINFFDPIKILENFIQNSSYVILIRLKFKFRQKFVKIMNICKLFCSSKFIKLFVFISNTDKSSPFIIVFCTQ</sequence>
<gene>
    <name evidence="1" type="ORF">AGLY_016542</name>
</gene>
<dbReference type="OrthoDB" id="6630070at2759"/>
<reference evidence="1 2" key="1">
    <citation type="submission" date="2019-08" db="EMBL/GenBank/DDBJ databases">
        <title>The genome of the soybean aphid Biotype 1, its phylome, world population structure and adaptation to the North American continent.</title>
        <authorList>
            <person name="Giordano R."/>
            <person name="Donthu R.K."/>
            <person name="Hernandez A.G."/>
            <person name="Wright C.L."/>
            <person name="Zimin A.V."/>
        </authorList>
    </citation>
    <scope>NUCLEOTIDE SEQUENCE [LARGE SCALE GENOMIC DNA]</scope>
    <source>
        <tissue evidence="1">Whole aphids</tissue>
    </source>
</reference>
<organism evidence="1 2">
    <name type="scientific">Aphis glycines</name>
    <name type="common">Soybean aphid</name>
    <dbReference type="NCBI Taxonomy" id="307491"/>
    <lineage>
        <taxon>Eukaryota</taxon>
        <taxon>Metazoa</taxon>
        <taxon>Ecdysozoa</taxon>
        <taxon>Arthropoda</taxon>
        <taxon>Hexapoda</taxon>
        <taxon>Insecta</taxon>
        <taxon>Pterygota</taxon>
        <taxon>Neoptera</taxon>
        <taxon>Paraneoptera</taxon>
        <taxon>Hemiptera</taxon>
        <taxon>Sternorrhyncha</taxon>
        <taxon>Aphidomorpha</taxon>
        <taxon>Aphidoidea</taxon>
        <taxon>Aphididae</taxon>
        <taxon>Aphidini</taxon>
        <taxon>Aphis</taxon>
        <taxon>Aphis</taxon>
    </lineage>
</organism>
<evidence type="ECO:0000313" key="1">
    <source>
        <dbReference type="EMBL" id="KAE9523060.1"/>
    </source>
</evidence>
<proteinExistence type="predicted"/>